<dbReference type="RefSeq" id="YP_007006145.1">
    <property type="nucleotide sequence ID" value="NC_019516.2"/>
</dbReference>
<dbReference type="GeneID" id="14013938"/>
<organism evidence="2 3">
    <name type="scientific">Cyanophage S-TIM5</name>
    <dbReference type="NCBI Taxonomy" id="1137745"/>
    <lineage>
        <taxon>Viruses</taxon>
        <taxon>Duplodnaviria</taxon>
        <taxon>Heunggongvirae</taxon>
        <taxon>Uroviricota</taxon>
        <taxon>Caudoviricetes</taxon>
        <taxon>Aurunvirus</taxon>
        <taxon>Aurunvirus STIM5</taxon>
    </lineage>
</organism>
<feature type="region of interest" description="Disordered" evidence="1">
    <location>
        <begin position="1"/>
        <end position="26"/>
    </location>
</feature>
<proteinExistence type="predicted"/>
<dbReference type="EMBL" id="JQ245707">
    <property type="protein sequence ID" value="AEZ65731.1"/>
    <property type="molecule type" value="Genomic_DNA"/>
</dbReference>
<evidence type="ECO:0000313" key="2">
    <source>
        <dbReference type="EMBL" id="AEZ65731.1"/>
    </source>
</evidence>
<evidence type="ECO:0000313" key="3">
    <source>
        <dbReference type="Proteomes" id="UP000007178"/>
    </source>
</evidence>
<keyword evidence="3" id="KW-1185">Reference proteome</keyword>
<feature type="region of interest" description="Disordered" evidence="1">
    <location>
        <begin position="103"/>
        <end position="127"/>
    </location>
</feature>
<protein>
    <submittedName>
        <fullName evidence="2">Uncharacterized protein</fullName>
    </submittedName>
</protein>
<dbReference type="KEGG" id="vg:14013938"/>
<accession>H6WG07</accession>
<sequence length="127" mass="14309">MKLSEEEEMDRDFNTEGHPDMIGGGKDFTEADYLELIKLSRNPEYSDSMVYYKGKVLGRCPAGTTKVGRSCAPSQKDMGPVTKYKKNALGGVSRKQIERLAKAKNTEQIMDAHKEQEQEEESKTNND</sequence>
<name>H6WG07_9CAUD</name>
<feature type="compositionally biased region" description="Acidic residues" evidence="1">
    <location>
        <begin position="1"/>
        <end position="10"/>
    </location>
</feature>
<reference evidence="2 3" key="1">
    <citation type="journal article" date="2012" name="Proc. Natl. Acad. Sci. U.S.A.">
        <title>A novel lineage of myoviruses infecting cyanobacteria is widespread in the oceans.</title>
        <authorList>
            <person name="Sabehi G."/>
            <person name="Shaulov L."/>
            <person name="Silver D.H."/>
            <person name="Yanai I."/>
            <person name="Harel A."/>
            <person name="Lindell D."/>
        </authorList>
    </citation>
    <scope>NUCLEOTIDE SEQUENCE [LARGE SCALE GENOMIC DNA]</scope>
</reference>
<dbReference type="Proteomes" id="UP000007178">
    <property type="component" value="Segment"/>
</dbReference>
<evidence type="ECO:0000256" key="1">
    <source>
        <dbReference type="SAM" id="MobiDB-lite"/>
    </source>
</evidence>